<name>A0ABQ9H8N9_9NEOP</name>
<evidence type="ECO:0000313" key="1">
    <source>
        <dbReference type="EMBL" id="KAJ8880631.1"/>
    </source>
</evidence>
<evidence type="ECO:0000313" key="2">
    <source>
        <dbReference type="Proteomes" id="UP001159363"/>
    </source>
</evidence>
<accession>A0ABQ9H8N9</accession>
<gene>
    <name evidence="1" type="ORF">PR048_017101</name>
</gene>
<reference evidence="1 2" key="1">
    <citation type="submission" date="2023-02" db="EMBL/GenBank/DDBJ databases">
        <title>LHISI_Scaffold_Assembly.</title>
        <authorList>
            <person name="Stuart O.P."/>
            <person name="Cleave R."/>
            <person name="Magrath M.J.L."/>
            <person name="Mikheyev A.S."/>
        </authorList>
    </citation>
    <scope>NUCLEOTIDE SEQUENCE [LARGE SCALE GENOMIC DNA]</scope>
    <source>
        <strain evidence="1">Daus_M_001</strain>
        <tissue evidence="1">Leg muscle</tissue>
    </source>
</reference>
<protein>
    <submittedName>
        <fullName evidence="1">Uncharacterized protein</fullName>
    </submittedName>
</protein>
<proteinExistence type="predicted"/>
<comment type="caution">
    <text evidence="1">The sequence shown here is derived from an EMBL/GenBank/DDBJ whole genome shotgun (WGS) entry which is preliminary data.</text>
</comment>
<dbReference type="Proteomes" id="UP001159363">
    <property type="component" value="Chromosome 5"/>
</dbReference>
<sequence length="209" mass="22743">MKTLIPLNCPKQKRRGTSRISVDVNFDENMLATVQQENSHANEKKKTKLIGLLVETLTARGIEAITATGNADGSIVRCGLNKVTSHSSVVVSGEDVDLLKLPFSGSILPMHSFTGRDTTCAIFNKSKLSILKCFLKLPNETKAIADIVYDPTSTPDAVAQAGEEMFRTMYQAQPNEGDLNNHRYNSFVKYSTKVKANLASLPPTIGAAK</sequence>
<organism evidence="1 2">
    <name type="scientific">Dryococelus australis</name>
    <dbReference type="NCBI Taxonomy" id="614101"/>
    <lineage>
        <taxon>Eukaryota</taxon>
        <taxon>Metazoa</taxon>
        <taxon>Ecdysozoa</taxon>
        <taxon>Arthropoda</taxon>
        <taxon>Hexapoda</taxon>
        <taxon>Insecta</taxon>
        <taxon>Pterygota</taxon>
        <taxon>Neoptera</taxon>
        <taxon>Polyneoptera</taxon>
        <taxon>Phasmatodea</taxon>
        <taxon>Verophasmatodea</taxon>
        <taxon>Anareolatae</taxon>
        <taxon>Phasmatidae</taxon>
        <taxon>Eurycanthinae</taxon>
        <taxon>Dryococelus</taxon>
    </lineage>
</organism>
<dbReference type="EMBL" id="JARBHB010000006">
    <property type="protein sequence ID" value="KAJ8880631.1"/>
    <property type="molecule type" value="Genomic_DNA"/>
</dbReference>
<keyword evidence="2" id="KW-1185">Reference proteome</keyword>